<keyword evidence="2" id="KW-0812">Transmembrane</keyword>
<feature type="transmembrane region" description="Helical" evidence="2">
    <location>
        <begin position="472"/>
        <end position="494"/>
    </location>
</feature>
<feature type="transmembrane region" description="Helical" evidence="2">
    <location>
        <begin position="515"/>
        <end position="537"/>
    </location>
</feature>
<organism evidence="3 4">
    <name type="scientific">Rhodocollybia butyracea</name>
    <dbReference type="NCBI Taxonomy" id="206335"/>
    <lineage>
        <taxon>Eukaryota</taxon>
        <taxon>Fungi</taxon>
        <taxon>Dikarya</taxon>
        <taxon>Basidiomycota</taxon>
        <taxon>Agaricomycotina</taxon>
        <taxon>Agaricomycetes</taxon>
        <taxon>Agaricomycetidae</taxon>
        <taxon>Agaricales</taxon>
        <taxon>Marasmiineae</taxon>
        <taxon>Omphalotaceae</taxon>
        <taxon>Rhodocollybia</taxon>
    </lineage>
</organism>
<dbReference type="Proteomes" id="UP000772434">
    <property type="component" value="Unassembled WGS sequence"/>
</dbReference>
<feature type="transmembrane region" description="Helical" evidence="2">
    <location>
        <begin position="107"/>
        <end position="129"/>
    </location>
</feature>
<protein>
    <submittedName>
        <fullName evidence="3">Uncharacterized protein</fullName>
    </submittedName>
</protein>
<accession>A0A9P5U1Q5</accession>
<proteinExistence type="predicted"/>
<dbReference type="OrthoDB" id="5392263at2759"/>
<feature type="transmembrane region" description="Helical" evidence="2">
    <location>
        <begin position="581"/>
        <end position="602"/>
    </location>
</feature>
<evidence type="ECO:0000313" key="3">
    <source>
        <dbReference type="EMBL" id="KAF9062644.1"/>
    </source>
</evidence>
<feature type="transmembrane region" description="Helical" evidence="2">
    <location>
        <begin position="76"/>
        <end position="95"/>
    </location>
</feature>
<keyword evidence="2" id="KW-1133">Transmembrane helix</keyword>
<name>A0A9P5U1Q5_9AGAR</name>
<comment type="caution">
    <text evidence="3">The sequence shown here is derived from an EMBL/GenBank/DDBJ whole genome shotgun (WGS) entry which is preliminary data.</text>
</comment>
<sequence>MGTSLSTVNVPNWQTACASKFNCISDGLVNILGEPIFPTCSANGSLPADVWGISTRACQQSCGSGALTQVAKSVDFTSSAITMTTWLLPWLALIAQLPFEANGSMNLLSACLSIGSPALAAYSIALTAFNRRYISIAFRQIKEIAQNNARCRYMVERVDAAAFILQESQQCPMRANQKAGELASLIILDEDNCQQKFWLTAEKDLRNTRRGFTQSFLAQGSPDVGLQFASSTVWSWMFPVVFGYVRVGSQCKVGTIKKALTDHKFVPERGIDGEVEYVAQTALCPNADLPNIEMRRQTRLLNISRETVPLLPVHRHYAPTSQLQVRPSLNTSHTGGVGSDLQSDDVSAQQGTLASEPNLASSSNLNDLMNDLNSSLSPLTWWGFDVRGDERREGPIFNYARIFTWFTFVGHVRRGPRAQSFHAVIQALSSSRMIHHMLLAACVALFLQWGTTGAAIFIAYRTPAIGLGCRSGSYLIYGVAATLSWLILVFSNIVSHEIMQRLEAQDKRSTRSLSGLAVITRLTGKSIAVANAAWLIASSVMEDIGTFQTCWCQTDAFQFHENGWTPVFKDASDLRNAAGGIWIGGFIWSIGVCIAVSAVFAYQVNGERDSSD</sequence>
<dbReference type="AlphaFoldDB" id="A0A9P5U1Q5"/>
<gene>
    <name evidence="3" type="ORF">BDP27DRAFT_1427702</name>
</gene>
<evidence type="ECO:0000256" key="2">
    <source>
        <dbReference type="SAM" id="Phobius"/>
    </source>
</evidence>
<feature type="region of interest" description="Disordered" evidence="1">
    <location>
        <begin position="324"/>
        <end position="359"/>
    </location>
</feature>
<evidence type="ECO:0000256" key="1">
    <source>
        <dbReference type="SAM" id="MobiDB-lite"/>
    </source>
</evidence>
<dbReference type="EMBL" id="JADNRY010000166">
    <property type="protein sequence ID" value="KAF9062644.1"/>
    <property type="molecule type" value="Genomic_DNA"/>
</dbReference>
<keyword evidence="2" id="KW-0472">Membrane</keyword>
<feature type="transmembrane region" description="Helical" evidence="2">
    <location>
        <begin position="438"/>
        <end position="460"/>
    </location>
</feature>
<keyword evidence="4" id="KW-1185">Reference proteome</keyword>
<evidence type="ECO:0000313" key="4">
    <source>
        <dbReference type="Proteomes" id="UP000772434"/>
    </source>
</evidence>
<reference evidence="3" key="1">
    <citation type="submission" date="2020-11" db="EMBL/GenBank/DDBJ databases">
        <authorList>
            <consortium name="DOE Joint Genome Institute"/>
            <person name="Ahrendt S."/>
            <person name="Riley R."/>
            <person name="Andreopoulos W."/>
            <person name="Labutti K."/>
            <person name="Pangilinan J."/>
            <person name="Ruiz-Duenas F.J."/>
            <person name="Barrasa J.M."/>
            <person name="Sanchez-Garcia M."/>
            <person name="Camarero S."/>
            <person name="Miyauchi S."/>
            <person name="Serrano A."/>
            <person name="Linde D."/>
            <person name="Babiker R."/>
            <person name="Drula E."/>
            <person name="Ayuso-Fernandez I."/>
            <person name="Pacheco R."/>
            <person name="Padilla G."/>
            <person name="Ferreira P."/>
            <person name="Barriuso J."/>
            <person name="Kellner H."/>
            <person name="Castanera R."/>
            <person name="Alfaro M."/>
            <person name="Ramirez L."/>
            <person name="Pisabarro A.G."/>
            <person name="Kuo A."/>
            <person name="Tritt A."/>
            <person name="Lipzen A."/>
            <person name="He G."/>
            <person name="Yan M."/>
            <person name="Ng V."/>
            <person name="Cullen D."/>
            <person name="Martin F."/>
            <person name="Rosso M.-N."/>
            <person name="Henrissat B."/>
            <person name="Hibbett D."/>
            <person name="Martinez A.T."/>
            <person name="Grigoriev I.V."/>
        </authorList>
    </citation>
    <scope>NUCLEOTIDE SEQUENCE</scope>
    <source>
        <strain evidence="3">AH 40177</strain>
    </source>
</reference>
<feature type="compositionally biased region" description="Polar residues" evidence="1">
    <location>
        <begin position="324"/>
        <end position="355"/>
    </location>
</feature>